<evidence type="ECO:0000313" key="1">
    <source>
        <dbReference type="EMBL" id="SHH95673.1"/>
    </source>
</evidence>
<sequence length="103" mass="11771">MKIYNKLVRDKIPNVIQAAGKDFDCHIADKSEAYSLLLKKLDEEILEFKEDKNLEELADILEVVISLANNLGYSQEELIKAQLLKLESRGGFSKNIVLEKVYD</sequence>
<reference evidence="1 2" key="1">
    <citation type="submission" date="2016-11" db="EMBL/GenBank/DDBJ databases">
        <authorList>
            <person name="Jaros S."/>
            <person name="Januszkiewicz K."/>
            <person name="Wedrychowicz H."/>
        </authorList>
    </citation>
    <scope>NUCLEOTIDE SEQUENCE [LARGE SCALE GENOMIC DNA]</scope>
    <source>
        <strain evidence="1 2">DSM 8605</strain>
    </source>
</reference>
<gene>
    <name evidence="1" type="ORF">SAMN02745207_03420</name>
</gene>
<dbReference type="InterPro" id="IPR038735">
    <property type="entry name" value="MSMEG_1276-like_NTP-PPase_dom"/>
</dbReference>
<evidence type="ECO:0000313" key="2">
    <source>
        <dbReference type="Proteomes" id="UP000184447"/>
    </source>
</evidence>
<accession>A0A1M5X8Y4</accession>
<dbReference type="AlphaFoldDB" id="A0A1M5X8Y4"/>
<dbReference type="STRING" id="1121316.SAMN02745207_03420"/>
<dbReference type="RefSeq" id="WP_073339879.1">
    <property type="nucleotide sequence ID" value="NZ_FQXM01000024.1"/>
</dbReference>
<proteinExistence type="predicted"/>
<dbReference type="EMBL" id="FQXM01000024">
    <property type="protein sequence ID" value="SHH95673.1"/>
    <property type="molecule type" value="Genomic_DNA"/>
</dbReference>
<name>A0A1M5X8Y4_9CLOT</name>
<protein>
    <submittedName>
        <fullName evidence="1">Predicted house-cleaning noncanonical NTP pyrophosphatase, all-alpha NTP-PPase (MazG) superfamily</fullName>
    </submittedName>
</protein>
<organism evidence="1 2">
    <name type="scientific">Clostridium grantii DSM 8605</name>
    <dbReference type="NCBI Taxonomy" id="1121316"/>
    <lineage>
        <taxon>Bacteria</taxon>
        <taxon>Bacillati</taxon>
        <taxon>Bacillota</taxon>
        <taxon>Clostridia</taxon>
        <taxon>Eubacteriales</taxon>
        <taxon>Clostridiaceae</taxon>
        <taxon>Clostridium</taxon>
    </lineage>
</organism>
<dbReference type="Proteomes" id="UP000184447">
    <property type="component" value="Unassembled WGS sequence"/>
</dbReference>
<dbReference type="CDD" id="cd11532">
    <property type="entry name" value="NTP-PPase_COG4997"/>
    <property type="match status" value="1"/>
</dbReference>
<dbReference type="OrthoDB" id="9813491at2"/>
<keyword evidence="2" id="KW-1185">Reference proteome</keyword>
<dbReference type="SUPFAM" id="SSF101386">
    <property type="entry name" value="all-alpha NTP pyrophosphatases"/>
    <property type="match status" value="1"/>
</dbReference>